<organism evidence="2 3">
    <name type="scientific">Mycena chlorophos</name>
    <name type="common">Agaric fungus</name>
    <name type="synonym">Agaricus chlorophos</name>
    <dbReference type="NCBI Taxonomy" id="658473"/>
    <lineage>
        <taxon>Eukaryota</taxon>
        <taxon>Fungi</taxon>
        <taxon>Dikarya</taxon>
        <taxon>Basidiomycota</taxon>
        <taxon>Agaricomycotina</taxon>
        <taxon>Agaricomycetes</taxon>
        <taxon>Agaricomycetidae</taxon>
        <taxon>Agaricales</taxon>
        <taxon>Marasmiineae</taxon>
        <taxon>Mycenaceae</taxon>
        <taxon>Mycena</taxon>
    </lineage>
</organism>
<dbReference type="Proteomes" id="UP000613580">
    <property type="component" value="Unassembled WGS sequence"/>
</dbReference>
<feature type="region of interest" description="Disordered" evidence="1">
    <location>
        <begin position="62"/>
        <end position="130"/>
    </location>
</feature>
<comment type="caution">
    <text evidence="2">The sequence shown here is derived from an EMBL/GenBank/DDBJ whole genome shotgun (WGS) entry which is preliminary data.</text>
</comment>
<dbReference type="AlphaFoldDB" id="A0A8H6TQF5"/>
<protein>
    <submittedName>
        <fullName evidence="2">Uncharacterized protein</fullName>
    </submittedName>
</protein>
<gene>
    <name evidence="2" type="ORF">HMN09_00211900</name>
</gene>
<evidence type="ECO:0000313" key="3">
    <source>
        <dbReference type="Proteomes" id="UP000613580"/>
    </source>
</evidence>
<evidence type="ECO:0000256" key="1">
    <source>
        <dbReference type="SAM" id="MobiDB-lite"/>
    </source>
</evidence>
<evidence type="ECO:0000313" key="2">
    <source>
        <dbReference type="EMBL" id="KAF7321229.1"/>
    </source>
</evidence>
<reference evidence="2" key="1">
    <citation type="submission" date="2020-05" db="EMBL/GenBank/DDBJ databases">
        <title>Mycena genomes resolve the evolution of fungal bioluminescence.</title>
        <authorList>
            <person name="Tsai I.J."/>
        </authorList>
    </citation>
    <scope>NUCLEOTIDE SEQUENCE</scope>
    <source>
        <strain evidence="2">110903Hualien_Pintung</strain>
    </source>
</reference>
<feature type="compositionally biased region" description="Polar residues" evidence="1">
    <location>
        <begin position="70"/>
        <end position="80"/>
    </location>
</feature>
<accession>A0A8H6TQF5</accession>
<keyword evidence="3" id="KW-1185">Reference proteome</keyword>
<dbReference type="EMBL" id="JACAZE010000002">
    <property type="protein sequence ID" value="KAF7321229.1"/>
    <property type="molecule type" value="Genomic_DNA"/>
</dbReference>
<name>A0A8H6TQF5_MYCCL</name>
<sequence>MCSQVSAPELWLPTTTPRKREGAPAGQRRTASAETGRLDPASGYPGAKLELVEIHIDYEPDVSAEKMDASNGSTQSTSGQAGMGDGAVAFARPAGRRCKGSDACRQECPPSRRRGYARPTSANSLLRPVAGVGPSKLTRIRLRRRGAAIAPSSSPSPISSTHPEDARAAIHLRATPAVDVVRTGVCSAAAESEPRRYGSIRKSIPIPGSA</sequence>
<feature type="region of interest" description="Disordered" evidence="1">
    <location>
        <begin position="1"/>
        <end position="46"/>
    </location>
</feature>
<proteinExistence type="predicted"/>